<gene>
    <name evidence="1" type="ORF">B9N65_10730</name>
</gene>
<comment type="caution">
    <text evidence="1">The sequence shown here is derived from an EMBL/GenBank/DDBJ whole genome shotgun (WGS) entry which is preliminary data.</text>
</comment>
<sequence>MAFPKKHEKSKTRGIRISCVTDEFLKDLSSKDKDFTANDFINLLIENSDEYKNFLARKAAEDKEPKLFA</sequence>
<evidence type="ECO:0008006" key="3">
    <source>
        <dbReference type="Google" id="ProtNLM"/>
    </source>
</evidence>
<proteinExistence type="predicted"/>
<organism evidence="1 2">
    <name type="scientific">Campylobacter concisus</name>
    <dbReference type="NCBI Taxonomy" id="199"/>
    <lineage>
        <taxon>Bacteria</taxon>
        <taxon>Pseudomonadati</taxon>
        <taxon>Campylobacterota</taxon>
        <taxon>Epsilonproteobacteria</taxon>
        <taxon>Campylobacterales</taxon>
        <taxon>Campylobacteraceae</taxon>
        <taxon>Campylobacter</taxon>
    </lineage>
</organism>
<evidence type="ECO:0000313" key="1">
    <source>
        <dbReference type="EMBL" id="OUT06702.1"/>
    </source>
</evidence>
<accession>A0A1Y5MM00</accession>
<name>A0A1Y5MM00_9BACT</name>
<reference evidence="1 2" key="1">
    <citation type="submission" date="2017-04" db="EMBL/GenBank/DDBJ databases">
        <title>Complete genome of Campylobacter concisus ATCC 33237T and draft genomes for an additional eight well characterized C. concisus strains.</title>
        <authorList>
            <person name="Cornelius A.J."/>
            <person name="Miller W.G."/>
            <person name="Lastovica A.J."/>
            <person name="On S.L."/>
            <person name="French N.P."/>
            <person name="Vandenberg O."/>
            <person name="Biggs P.J."/>
        </authorList>
    </citation>
    <scope>NUCLEOTIDE SEQUENCE [LARGE SCALE GENOMIC DNA]</scope>
    <source>
        <strain evidence="1 2">CCUG 19995</strain>
    </source>
</reference>
<dbReference type="EMBL" id="NDYN01000023">
    <property type="protein sequence ID" value="OUT06702.1"/>
    <property type="molecule type" value="Genomic_DNA"/>
</dbReference>
<dbReference type="AlphaFoldDB" id="A0A1Y5MM00"/>
<dbReference type="RefSeq" id="WP_087583823.1">
    <property type="nucleotide sequence ID" value="NZ_CABPTX010000027.1"/>
</dbReference>
<evidence type="ECO:0000313" key="2">
    <source>
        <dbReference type="Proteomes" id="UP000196317"/>
    </source>
</evidence>
<dbReference type="Proteomes" id="UP000196317">
    <property type="component" value="Unassembled WGS sequence"/>
</dbReference>
<protein>
    <recommendedName>
        <fullName evidence="3">CopG family transcriptional regulator</fullName>
    </recommendedName>
</protein>